<evidence type="ECO:0000313" key="3">
    <source>
        <dbReference type="Proteomes" id="UP001152519"/>
    </source>
</evidence>
<dbReference type="GO" id="GO:0016787">
    <property type="term" value="F:hydrolase activity"/>
    <property type="evidence" value="ECO:0007669"/>
    <property type="project" value="UniProtKB-KW"/>
</dbReference>
<feature type="compositionally biased region" description="Basic residues" evidence="1">
    <location>
        <begin position="8"/>
        <end position="50"/>
    </location>
</feature>
<dbReference type="Proteomes" id="UP001152519">
    <property type="component" value="Unassembled WGS sequence"/>
</dbReference>
<accession>A0A9W4DUJ1</accession>
<gene>
    <name evidence="2" type="ORF">SCOCK_410015</name>
</gene>
<organism evidence="2 3">
    <name type="scientific">Actinacidiphila cocklensis</name>
    <dbReference type="NCBI Taxonomy" id="887465"/>
    <lineage>
        <taxon>Bacteria</taxon>
        <taxon>Bacillati</taxon>
        <taxon>Actinomycetota</taxon>
        <taxon>Actinomycetes</taxon>
        <taxon>Kitasatosporales</taxon>
        <taxon>Streptomycetaceae</taxon>
        <taxon>Actinacidiphila</taxon>
    </lineage>
</organism>
<sequence>MEPAPGGRGRRRRAGRPRGPRRRLRLRLRQRVHRLPRPGRLQRRLQRRRPPPLTCAGGRPERCAHIRTARGTPSYTRSG</sequence>
<feature type="region of interest" description="Disordered" evidence="1">
    <location>
        <begin position="1"/>
        <end position="79"/>
    </location>
</feature>
<dbReference type="EMBL" id="CAJSLV010000072">
    <property type="protein sequence ID" value="CAG6396438.1"/>
    <property type="molecule type" value="Genomic_DNA"/>
</dbReference>
<name>A0A9W4DUJ1_9ACTN</name>
<protein>
    <submittedName>
        <fullName evidence="2">Adenosylhomocysteinase</fullName>
        <ecNumber evidence="2">3.3.1.1</ecNumber>
    </submittedName>
</protein>
<reference evidence="2" key="1">
    <citation type="submission" date="2021-05" db="EMBL/GenBank/DDBJ databases">
        <authorList>
            <person name="Arsene-Ploetze F."/>
        </authorList>
    </citation>
    <scope>NUCLEOTIDE SEQUENCE</scope>
    <source>
        <strain evidence="2">DSM 42138</strain>
    </source>
</reference>
<evidence type="ECO:0000256" key="1">
    <source>
        <dbReference type="SAM" id="MobiDB-lite"/>
    </source>
</evidence>
<keyword evidence="2" id="KW-0378">Hydrolase</keyword>
<dbReference type="EC" id="3.3.1.1" evidence="2"/>
<proteinExistence type="predicted"/>
<comment type="caution">
    <text evidence="2">The sequence shown here is derived from an EMBL/GenBank/DDBJ whole genome shotgun (WGS) entry which is preliminary data.</text>
</comment>
<dbReference type="AlphaFoldDB" id="A0A9W4DUJ1"/>
<evidence type="ECO:0000313" key="2">
    <source>
        <dbReference type="EMBL" id="CAG6396438.1"/>
    </source>
</evidence>
<keyword evidence="3" id="KW-1185">Reference proteome</keyword>